<gene>
    <name evidence="8" type="ORF">ATOP_15410</name>
</gene>
<evidence type="ECO:0000256" key="1">
    <source>
        <dbReference type="ARBA" id="ARBA00001966"/>
    </source>
</evidence>
<dbReference type="NCBIfam" id="TIGR04085">
    <property type="entry name" value="rSAM_more_4Fe4S"/>
    <property type="match status" value="1"/>
</dbReference>
<evidence type="ECO:0000313" key="8">
    <source>
        <dbReference type="EMBL" id="GJM55886.1"/>
    </source>
</evidence>
<dbReference type="InterPro" id="IPR023867">
    <property type="entry name" value="Sulphatase_maturase_rSAM"/>
</dbReference>
<dbReference type="InterPro" id="IPR058240">
    <property type="entry name" value="rSAM_sf"/>
</dbReference>
<evidence type="ECO:0000256" key="6">
    <source>
        <dbReference type="ARBA" id="ARBA00023601"/>
    </source>
</evidence>
<dbReference type="EMBL" id="BQKC01000001">
    <property type="protein sequence ID" value="GJM55886.1"/>
    <property type="molecule type" value="Genomic_DNA"/>
</dbReference>
<sequence>MLVKPASAACDMACSYCFYRDLAQGRERGCRPVMDRPVMEAVVSRAFEAVPDGTVAFDFQGGEPTLAGLDFFEAFVAEVERRRGGCRVSYAIQTNGLALDERWCEFLGRNRFLVGVSLDGTRSLHDRLRPAADGGATWSRVAASLGRLRRHGVEPAVLCVLSSELARHPQQVYRGLASLGARHVQFIPCLGPAEGGDGSPRSAEMASHALTPGRFVHFYRGFLDAWERGQAEDGPMAVGLFDDVMGLSLGRRPRTCGALGACAPQFVVESDGSVYPCDFYASDRWCMGNVCSDTIEAMAAGAVVEGFLSPPRRADGDAPCTDCGFEGICHGGCPRLSTAFAADGRCGYREFLEYGYGRLARRARERVGRMPWA</sequence>
<feature type="domain" description="Radical SAM core" evidence="7">
    <location>
        <begin position="1"/>
        <end position="223"/>
    </location>
</feature>
<dbReference type="SFLD" id="SFLDG01067">
    <property type="entry name" value="SPASM/twitch_domain_containing"/>
    <property type="match status" value="1"/>
</dbReference>
<reference evidence="8" key="1">
    <citation type="journal article" date="2022" name="Int. J. Syst. Evol. Microbiol.">
        <title>Granulimonas faecalis gen. nov., sp. nov., and Leptogranulimonas caecicola gen. nov., sp. nov., novel lactate-producing Atopobiaceae bacteria isolated from mouse intestines, and an emended description of the family Atopobiaceae.</title>
        <authorList>
            <person name="Morinaga K."/>
            <person name="Kusada H."/>
            <person name="Sakamoto S."/>
            <person name="Murakami T."/>
            <person name="Toyoda A."/>
            <person name="Mori H."/>
            <person name="Meng X.Y."/>
            <person name="Takashino M."/>
            <person name="Murotomi K."/>
            <person name="Tamaki H."/>
        </authorList>
    </citation>
    <scope>NUCLEOTIDE SEQUENCE</scope>
    <source>
        <strain evidence="8">OPF53</strain>
    </source>
</reference>
<comment type="caution">
    <text evidence="8">The sequence shown here is derived from an EMBL/GenBank/DDBJ whole genome shotgun (WGS) entry which is preliminary data.</text>
</comment>
<dbReference type="SFLD" id="SFLDS00029">
    <property type="entry name" value="Radical_SAM"/>
    <property type="match status" value="1"/>
</dbReference>
<dbReference type="Proteomes" id="UP001055025">
    <property type="component" value="Unassembled WGS sequence"/>
</dbReference>
<keyword evidence="5" id="KW-0411">Iron-sulfur</keyword>
<keyword evidence="3" id="KW-0479">Metal-binding</keyword>
<keyword evidence="4" id="KW-0408">Iron</keyword>
<dbReference type="Pfam" id="PF13186">
    <property type="entry name" value="SPASM"/>
    <property type="match status" value="1"/>
</dbReference>
<dbReference type="AlphaFoldDB" id="A0AAV5B6N5"/>
<dbReference type="InterPro" id="IPR023885">
    <property type="entry name" value="4Fe4S-binding_SPASM_dom"/>
</dbReference>
<dbReference type="SFLD" id="SFLDG01386">
    <property type="entry name" value="main_SPASM_domain-containing"/>
    <property type="match status" value="1"/>
</dbReference>
<dbReference type="SUPFAM" id="SSF102114">
    <property type="entry name" value="Radical SAM enzymes"/>
    <property type="match status" value="1"/>
</dbReference>
<dbReference type="SFLD" id="SFLDG01072">
    <property type="entry name" value="dehydrogenase_like"/>
    <property type="match status" value="1"/>
</dbReference>
<dbReference type="Pfam" id="PF04055">
    <property type="entry name" value="Radical_SAM"/>
    <property type="match status" value="1"/>
</dbReference>
<dbReference type="Gene3D" id="3.20.20.70">
    <property type="entry name" value="Aldolase class I"/>
    <property type="match status" value="1"/>
</dbReference>
<protein>
    <submittedName>
        <fullName evidence="8">Radical SAM/SPASM domain-containing protein</fullName>
    </submittedName>
</protein>
<evidence type="ECO:0000256" key="5">
    <source>
        <dbReference type="ARBA" id="ARBA00023014"/>
    </source>
</evidence>
<dbReference type="PANTHER" id="PTHR43273">
    <property type="entry name" value="ANAEROBIC SULFATASE-MATURATING ENZYME HOMOLOG ASLB-RELATED"/>
    <property type="match status" value="1"/>
</dbReference>
<dbReference type="PROSITE" id="PS51918">
    <property type="entry name" value="RADICAL_SAM"/>
    <property type="match status" value="1"/>
</dbReference>
<proteinExistence type="inferred from homology"/>
<evidence type="ECO:0000256" key="2">
    <source>
        <dbReference type="ARBA" id="ARBA00022691"/>
    </source>
</evidence>
<comment type="similarity">
    <text evidence="6">Belongs to the radical SAM superfamily. Anaerobic sulfatase-maturating enzyme family.</text>
</comment>
<comment type="cofactor">
    <cofactor evidence="1">
        <name>[4Fe-4S] cluster</name>
        <dbReference type="ChEBI" id="CHEBI:49883"/>
    </cofactor>
</comment>
<dbReference type="GO" id="GO:0016491">
    <property type="term" value="F:oxidoreductase activity"/>
    <property type="evidence" value="ECO:0007669"/>
    <property type="project" value="InterPro"/>
</dbReference>
<evidence type="ECO:0000256" key="4">
    <source>
        <dbReference type="ARBA" id="ARBA00023004"/>
    </source>
</evidence>
<dbReference type="GO" id="GO:0051536">
    <property type="term" value="F:iron-sulfur cluster binding"/>
    <property type="evidence" value="ECO:0007669"/>
    <property type="project" value="UniProtKB-KW"/>
</dbReference>
<evidence type="ECO:0000256" key="3">
    <source>
        <dbReference type="ARBA" id="ARBA00022723"/>
    </source>
</evidence>
<accession>A0AAV5B6N5</accession>
<keyword evidence="2" id="KW-0949">S-adenosyl-L-methionine</keyword>
<evidence type="ECO:0000259" key="7">
    <source>
        <dbReference type="PROSITE" id="PS51918"/>
    </source>
</evidence>
<dbReference type="PANTHER" id="PTHR43273:SF3">
    <property type="entry name" value="ANAEROBIC SULFATASE-MATURATING ENZYME HOMOLOG ASLB-RELATED"/>
    <property type="match status" value="1"/>
</dbReference>
<name>A0AAV5B6N5_9ACTN</name>
<evidence type="ECO:0000313" key="9">
    <source>
        <dbReference type="Proteomes" id="UP001055025"/>
    </source>
</evidence>
<dbReference type="InterPro" id="IPR007197">
    <property type="entry name" value="rSAM"/>
</dbReference>
<dbReference type="GO" id="GO:0046872">
    <property type="term" value="F:metal ion binding"/>
    <property type="evidence" value="ECO:0007669"/>
    <property type="project" value="UniProtKB-KW"/>
</dbReference>
<dbReference type="InterPro" id="IPR013785">
    <property type="entry name" value="Aldolase_TIM"/>
</dbReference>
<keyword evidence="9" id="KW-1185">Reference proteome</keyword>
<organism evidence="8 9">
    <name type="scientific">Granulimonas faecalis</name>
    <dbReference type="NCBI Taxonomy" id="2894155"/>
    <lineage>
        <taxon>Bacteria</taxon>
        <taxon>Bacillati</taxon>
        <taxon>Actinomycetota</taxon>
        <taxon>Coriobacteriia</taxon>
        <taxon>Coriobacteriales</taxon>
        <taxon>Kribbibacteriaceae</taxon>
        <taxon>Granulimonas</taxon>
    </lineage>
</organism>